<feature type="region of interest" description="Disordered" evidence="1">
    <location>
        <begin position="55"/>
        <end position="78"/>
    </location>
</feature>
<name>A0A8T0I5P2_CERPU</name>
<dbReference type="Proteomes" id="UP000822688">
    <property type="component" value="Chromosome 5"/>
</dbReference>
<reference evidence="2" key="1">
    <citation type="submission" date="2020-06" db="EMBL/GenBank/DDBJ databases">
        <title>WGS assembly of Ceratodon purpureus strain R40.</title>
        <authorList>
            <person name="Carey S.B."/>
            <person name="Jenkins J."/>
            <person name="Shu S."/>
            <person name="Lovell J.T."/>
            <person name="Sreedasyam A."/>
            <person name="Maumus F."/>
            <person name="Tiley G.P."/>
            <person name="Fernandez-Pozo N."/>
            <person name="Barry K."/>
            <person name="Chen C."/>
            <person name="Wang M."/>
            <person name="Lipzen A."/>
            <person name="Daum C."/>
            <person name="Saski C.A."/>
            <person name="Payton A.C."/>
            <person name="Mcbreen J.C."/>
            <person name="Conrad R.E."/>
            <person name="Kollar L.M."/>
            <person name="Olsson S."/>
            <person name="Huttunen S."/>
            <person name="Landis J.B."/>
            <person name="Wickett N.J."/>
            <person name="Johnson M.G."/>
            <person name="Rensing S.A."/>
            <person name="Grimwood J."/>
            <person name="Schmutz J."/>
            <person name="Mcdaniel S.F."/>
        </authorList>
    </citation>
    <scope>NUCLEOTIDE SEQUENCE</scope>
    <source>
        <strain evidence="2">R40</strain>
    </source>
</reference>
<evidence type="ECO:0000313" key="2">
    <source>
        <dbReference type="EMBL" id="KAG0577848.1"/>
    </source>
</evidence>
<organism evidence="2 3">
    <name type="scientific">Ceratodon purpureus</name>
    <name type="common">Fire moss</name>
    <name type="synonym">Dicranum purpureum</name>
    <dbReference type="NCBI Taxonomy" id="3225"/>
    <lineage>
        <taxon>Eukaryota</taxon>
        <taxon>Viridiplantae</taxon>
        <taxon>Streptophyta</taxon>
        <taxon>Embryophyta</taxon>
        <taxon>Bryophyta</taxon>
        <taxon>Bryophytina</taxon>
        <taxon>Bryopsida</taxon>
        <taxon>Dicranidae</taxon>
        <taxon>Pseudoditrichales</taxon>
        <taxon>Ditrichaceae</taxon>
        <taxon>Ceratodon</taxon>
    </lineage>
</organism>
<comment type="caution">
    <text evidence="2">The sequence shown here is derived from an EMBL/GenBank/DDBJ whole genome shotgun (WGS) entry which is preliminary data.</text>
</comment>
<evidence type="ECO:0000313" key="3">
    <source>
        <dbReference type="Proteomes" id="UP000822688"/>
    </source>
</evidence>
<dbReference type="AlphaFoldDB" id="A0A8T0I5P2"/>
<accession>A0A8T0I5P2</accession>
<gene>
    <name evidence="2" type="ORF">KC19_5G186400</name>
</gene>
<dbReference type="EMBL" id="CM026425">
    <property type="protein sequence ID" value="KAG0577848.1"/>
    <property type="molecule type" value="Genomic_DNA"/>
</dbReference>
<sequence>TLPPHAFLTDKYSNGNPIDVYLALFEVQALKSLHLLYWTGVRYAADGTPLGTYEGDGGAGGGGDDDGGSGSGTGGGVGGASGHLCPPFCRPVGRDGIVTLTDPPSGEGGSGSYRLARTLEEEEERITQLALIAGDVGDLAPPTILACVEPMTAEAMGLIDSF</sequence>
<protein>
    <submittedName>
        <fullName evidence="2">Uncharacterized protein</fullName>
    </submittedName>
</protein>
<evidence type="ECO:0000256" key="1">
    <source>
        <dbReference type="SAM" id="MobiDB-lite"/>
    </source>
</evidence>
<proteinExistence type="predicted"/>
<feature type="non-terminal residue" evidence="2">
    <location>
        <position position="1"/>
    </location>
</feature>
<keyword evidence="3" id="KW-1185">Reference proteome</keyword>